<evidence type="ECO:0000313" key="3">
    <source>
        <dbReference type="Proteomes" id="UP001165065"/>
    </source>
</evidence>
<protein>
    <recommendedName>
        <fullName evidence="1">t-SNARE coiled-coil homology domain-containing protein</fullName>
    </recommendedName>
</protein>
<dbReference type="SUPFAM" id="SSF58038">
    <property type="entry name" value="SNARE fusion complex"/>
    <property type="match status" value="1"/>
</dbReference>
<evidence type="ECO:0000313" key="2">
    <source>
        <dbReference type="EMBL" id="GMI47831.1"/>
    </source>
</evidence>
<organism evidence="2 3">
    <name type="scientific">Triparma columacea</name>
    <dbReference type="NCBI Taxonomy" id="722753"/>
    <lineage>
        <taxon>Eukaryota</taxon>
        <taxon>Sar</taxon>
        <taxon>Stramenopiles</taxon>
        <taxon>Ochrophyta</taxon>
        <taxon>Bolidophyceae</taxon>
        <taxon>Parmales</taxon>
        <taxon>Triparmaceae</taxon>
        <taxon>Triparma</taxon>
    </lineage>
</organism>
<name>A0A9W7LFC8_9STRA</name>
<dbReference type="Gene3D" id="1.20.5.110">
    <property type="match status" value="1"/>
</dbReference>
<evidence type="ECO:0000259" key="1">
    <source>
        <dbReference type="PROSITE" id="PS50192"/>
    </source>
</evidence>
<dbReference type="Proteomes" id="UP001165065">
    <property type="component" value="Unassembled WGS sequence"/>
</dbReference>
<dbReference type="CDD" id="cd15841">
    <property type="entry name" value="SNARE_Qc"/>
    <property type="match status" value="1"/>
</dbReference>
<reference evidence="3" key="1">
    <citation type="journal article" date="2023" name="Commun. Biol.">
        <title>Genome analysis of Parmales, the sister group of diatoms, reveals the evolutionary specialization of diatoms from phago-mixotrophs to photoautotrophs.</title>
        <authorList>
            <person name="Ban H."/>
            <person name="Sato S."/>
            <person name="Yoshikawa S."/>
            <person name="Yamada K."/>
            <person name="Nakamura Y."/>
            <person name="Ichinomiya M."/>
            <person name="Sato N."/>
            <person name="Blanc-Mathieu R."/>
            <person name="Endo H."/>
            <person name="Kuwata A."/>
            <person name="Ogata H."/>
        </authorList>
    </citation>
    <scope>NUCLEOTIDE SEQUENCE [LARGE SCALE GENOMIC DNA]</scope>
</reference>
<feature type="domain" description="T-SNARE coiled-coil homology" evidence="1">
    <location>
        <begin position="1"/>
        <end position="61"/>
    </location>
</feature>
<proteinExistence type="predicted"/>
<gene>
    <name evidence="2" type="ORF">TrCOL_g12333</name>
</gene>
<sequence>MLERQESDLASLSSGLLALKGASQVMNETLGRQNDMLIELEGTADVNNDKVRRVVRRAGRMNNGGGKGKVFKGWVTVGFEREGREYYLAAENERIKEVEGRVGGNRGRGGWKDSCVWGMYGRRGGGVKGGYNAMGFQAAGTGGWMGQGFWGGFDAGGKGMGKKQEFEVDDERNMGRQGGGTRLLSGNAGWGKGEYLRWRGGGEGGEGKLVKAQGGGDGRTEERMGMNEVGRFWVDFVDYQPPMTEEESRELKGR</sequence>
<dbReference type="AlphaFoldDB" id="A0A9W7LFC8"/>
<dbReference type="OrthoDB" id="10651081at2759"/>
<accession>A0A9W7LFC8</accession>
<dbReference type="PROSITE" id="PS50192">
    <property type="entry name" value="T_SNARE"/>
    <property type="match status" value="1"/>
</dbReference>
<dbReference type="EMBL" id="BRYA01000362">
    <property type="protein sequence ID" value="GMI47831.1"/>
    <property type="molecule type" value="Genomic_DNA"/>
</dbReference>
<keyword evidence="3" id="KW-1185">Reference proteome</keyword>
<comment type="caution">
    <text evidence="2">The sequence shown here is derived from an EMBL/GenBank/DDBJ whole genome shotgun (WGS) entry which is preliminary data.</text>
</comment>
<dbReference type="InterPro" id="IPR000727">
    <property type="entry name" value="T_SNARE_dom"/>
</dbReference>